<evidence type="ECO:0000313" key="5">
    <source>
        <dbReference type="EMBL" id="CAF4840035.1"/>
    </source>
</evidence>
<dbReference type="Pfam" id="PF04500">
    <property type="entry name" value="FLYWCH"/>
    <property type="match status" value="1"/>
</dbReference>
<keyword evidence="2" id="KW-0863">Zinc-finger</keyword>
<dbReference type="GO" id="GO:0008270">
    <property type="term" value="F:zinc ion binding"/>
    <property type="evidence" value="ECO:0007669"/>
    <property type="project" value="UniProtKB-KW"/>
</dbReference>
<dbReference type="AlphaFoldDB" id="A0A821RHX6"/>
<organism evidence="5 6">
    <name type="scientific">Rotaria socialis</name>
    <dbReference type="NCBI Taxonomy" id="392032"/>
    <lineage>
        <taxon>Eukaryota</taxon>
        <taxon>Metazoa</taxon>
        <taxon>Spiralia</taxon>
        <taxon>Gnathifera</taxon>
        <taxon>Rotifera</taxon>
        <taxon>Eurotatoria</taxon>
        <taxon>Bdelloidea</taxon>
        <taxon>Philodinida</taxon>
        <taxon>Philodinidae</taxon>
        <taxon>Rotaria</taxon>
    </lineage>
</organism>
<dbReference type="Gene3D" id="2.20.25.240">
    <property type="match status" value="1"/>
</dbReference>
<feature type="domain" description="FLYWCH-type" evidence="4">
    <location>
        <begin position="7"/>
        <end position="64"/>
    </location>
</feature>
<protein>
    <recommendedName>
        <fullName evidence="4">FLYWCH-type domain-containing protein</fullName>
    </recommendedName>
</protein>
<name>A0A821RHX6_9BILA</name>
<keyword evidence="1" id="KW-0479">Metal-binding</keyword>
<evidence type="ECO:0000256" key="1">
    <source>
        <dbReference type="ARBA" id="ARBA00022723"/>
    </source>
</evidence>
<accession>A0A821RHX6</accession>
<evidence type="ECO:0000256" key="3">
    <source>
        <dbReference type="ARBA" id="ARBA00022833"/>
    </source>
</evidence>
<proteinExistence type="predicted"/>
<evidence type="ECO:0000259" key="4">
    <source>
        <dbReference type="Pfam" id="PF04500"/>
    </source>
</evidence>
<evidence type="ECO:0000256" key="2">
    <source>
        <dbReference type="ARBA" id="ARBA00022771"/>
    </source>
</evidence>
<evidence type="ECO:0000313" key="6">
    <source>
        <dbReference type="Proteomes" id="UP000663838"/>
    </source>
</evidence>
<sequence>MASAISFLTTNKGKPLLVFNQYMLKCNKTSLSKKYWVCTEHRYDVYVHTNLENEFLLITGDHNHVINPNTLEIKAIEDKMKNRILNETTSIMKIYDEEIAKVHLSDEGAAELPTVIEYRSNMSKARRIKTAVVTASCIFEIPTIYQQTLKQERFLLRDFFLKRDTDCVIVYTTDQKIAIIT</sequence>
<gene>
    <name evidence="5" type="ORF">TOA249_LOCUS25990</name>
</gene>
<dbReference type="InterPro" id="IPR007588">
    <property type="entry name" value="Znf_FLYWCH"/>
</dbReference>
<reference evidence="5" key="1">
    <citation type="submission" date="2021-02" db="EMBL/GenBank/DDBJ databases">
        <authorList>
            <person name="Nowell W R."/>
        </authorList>
    </citation>
    <scope>NUCLEOTIDE SEQUENCE</scope>
</reference>
<comment type="caution">
    <text evidence="5">The sequence shown here is derived from an EMBL/GenBank/DDBJ whole genome shotgun (WGS) entry which is preliminary data.</text>
</comment>
<dbReference type="Proteomes" id="UP000663838">
    <property type="component" value="Unassembled WGS sequence"/>
</dbReference>
<dbReference type="EMBL" id="CAJOBS010002934">
    <property type="protein sequence ID" value="CAF4840035.1"/>
    <property type="molecule type" value="Genomic_DNA"/>
</dbReference>
<keyword evidence="3" id="KW-0862">Zinc</keyword>